<evidence type="ECO:0000313" key="10">
    <source>
        <dbReference type="Proteomes" id="UP000283383"/>
    </source>
</evidence>
<evidence type="ECO:0000256" key="2">
    <source>
        <dbReference type="ARBA" id="ARBA00009863"/>
    </source>
</evidence>
<evidence type="ECO:0000256" key="6">
    <source>
        <dbReference type="ARBA" id="ARBA00023274"/>
    </source>
</evidence>
<dbReference type="Proteomes" id="UP000283383">
    <property type="component" value="Unassembled WGS sequence"/>
</dbReference>
<feature type="region of interest" description="Disordered" evidence="8">
    <location>
        <begin position="119"/>
        <end position="155"/>
    </location>
</feature>
<keyword evidence="5" id="KW-0496">Mitochondrion</keyword>
<proteinExistence type="inferred from homology"/>
<comment type="similarity">
    <text evidence="2">Belongs to the mitochondrion-specific ribosomal protein mS29 family.</text>
</comment>
<gene>
    <name evidence="9" type="ORF">GcM3_199010</name>
</gene>
<dbReference type="Pfam" id="PF10236">
    <property type="entry name" value="DAP3"/>
    <property type="match status" value="1"/>
</dbReference>
<sequence>MVCSIGWTKLWRLNYKRNVFHPNILRPSLIFSGPSKILSFSTTVINSADRNAPPKRGANTLKIKKKAPVRDKGKPPSEGERKALRKRIVLSNSNALDVKMPEFNEDFICKLLGKPASEVKDVKPTKTSDQKTRVKNTPSEDGSTKPTEQGNSGRESVASIVALSDCTVDSLRALQAFKITQSWSLFRRPSILIRNESKILTERLLQSQEQKTTLRMVIDGAKGTGKSMMLLHAMATALVSKWLVIHIPEAQDVTNAVTEYAPIPGSNLYSQNTLSAELLSRISKANTNILRTMKVRQSHSNLPYPLESNCSVYRLCELGSQEPEYSWPFFLAFWSEITAEENPPILMCLDGISYILQNSLYVNPDLSYIHSQDLAIVRHFTDHLSGAKTIPNGGAFIAATNRSHAPVSPSLELAITRSSERALKMDESQPDPFEKKYDSRSDEILSKVDAFKLGGLSKDETRSLLEYWAKSGVLRSRIDEKTVAEKWVLAGHGNAGEIQRGSLWMRS</sequence>
<dbReference type="GO" id="GO:0005763">
    <property type="term" value="C:mitochondrial small ribosomal subunit"/>
    <property type="evidence" value="ECO:0007669"/>
    <property type="project" value="TreeGrafter"/>
</dbReference>
<organism evidence="9 10">
    <name type="scientific">Golovinomyces cichoracearum</name>
    <dbReference type="NCBI Taxonomy" id="62708"/>
    <lineage>
        <taxon>Eukaryota</taxon>
        <taxon>Fungi</taxon>
        <taxon>Dikarya</taxon>
        <taxon>Ascomycota</taxon>
        <taxon>Pezizomycotina</taxon>
        <taxon>Leotiomycetes</taxon>
        <taxon>Erysiphales</taxon>
        <taxon>Erysiphaceae</taxon>
        <taxon>Golovinomyces</taxon>
    </lineage>
</organism>
<feature type="compositionally biased region" description="Basic and acidic residues" evidence="8">
    <location>
        <begin position="119"/>
        <end position="132"/>
    </location>
</feature>
<evidence type="ECO:0000256" key="3">
    <source>
        <dbReference type="ARBA" id="ARBA00022946"/>
    </source>
</evidence>
<protein>
    <recommendedName>
        <fullName evidence="7">Small ribosomal subunit protein mS29</fullName>
    </recommendedName>
</protein>
<accession>A0A420HEY9</accession>
<dbReference type="STRING" id="62708.A0A420HEY9"/>
<dbReference type="PANTHER" id="PTHR12810:SF0">
    <property type="entry name" value="SMALL RIBOSOMAL SUBUNIT PROTEIN MS29"/>
    <property type="match status" value="1"/>
</dbReference>
<keyword evidence="4 9" id="KW-0689">Ribosomal protein</keyword>
<feature type="region of interest" description="Disordered" evidence="8">
    <location>
        <begin position="49"/>
        <end position="83"/>
    </location>
</feature>
<dbReference type="PANTHER" id="PTHR12810">
    <property type="entry name" value="MITOCHONDRIAL 28S RIBOSOMAL PROTEIN S29"/>
    <property type="match status" value="1"/>
</dbReference>
<dbReference type="GO" id="GO:0003735">
    <property type="term" value="F:structural constituent of ribosome"/>
    <property type="evidence" value="ECO:0007669"/>
    <property type="project" value="TreeGrafter"/>
</dbReference>
<reference evidence="9 10" key="1">
    <citation type="journal article" date="2018" name="BMC Genomics">
        <title>Comparative genome analyses reveal sequence features reflecting distinct modes of host-adaptation between dicot and monocot powdery mildew.</title>
        <authorList>
            <person name="Wu Y."/>
            <person name="Ma X."/>
            <person name="Pan Z."/>
            <person name="Kale S.D."/>
            <person name="Song Y."/>
            <person name="King H."/>
            <person name="Zhang Q."/>
            <person name="Presley C."/>
            <person name="Deng X."/>
            <person name="Wei C.I."/>
            <person name="Xiao S."/>
        </authorList>
    </citation>
    <scope>NUCLEOTIDE SEQUENCE [LARGE SCALE GENOMIC DNA]</scope>
    <source>
        <strain evidence="9">UMSG3</strain>
    </source>
</reference>
<name>A0A420HEY9_9PEZI</name>
<keyword evidence="3" id="KW-0809">Transit peptide</keyword>
<feature type="compositionally biased region" description="Basic and acidic residues" evidence="8">
    <location>
        <begin position="68"/>
        <end position="82"/>
    </location>
</feature>
<evidence type="ECO:0000313" key="9">
    <source>
        <dbReference type="EMBL" id="RKF55953.1"/>
    </source>
</evidence>
<evidence type="ECO:0000256" key="7">
    <source>
        <dbReference type="ARBA" id="ARBA00035140"/>
    </source>
</evidence>
<evidence type="ECO:0000256" key="5">
    <source>
        <dbReference type="ARBA" id="ARBA00023128"/>
    </source>
</evidence>
<keyword evidence="10" id="KW-1185">Reference proteome</keyword>
<feature type="compositionally biased region" description="Polar residues" evidence="8">
    <location>
        <begin position="135"/>
        <end position="154"/>
    </location>
</feature>
<dbReference type="InterPro" id="IPR019368">
    <property type="entry name" value="Ribosomal_mS29"/>
</dbReference>
<evidence type="ECO:0000256" key="1">
    <source>
        <dbReference type="ARBA" id="ARBA00004173"/>
    </source>
</evidence>
<evidence type="ECO:0000256" key="8">
    <source>
        <dbReference type="SAM" id="MobiDB-lite"/>
    </source>
</evidence>
<dbReference type="EMBL" id="MCBQ01019930">
    <property type="protein sequence ID" value="RKF55953.1"/>
    <property type="molecule type" value="Genomic_DNA"/>
</dbReference>
<comment type="subcellular location">
    <subcellularLocation>
        <location evidence="1">Mitochondrion</location>
    </subcellularLocation>
</comment>
<keyword evidence="6" id="KW-0687">Ribonucleoprotein</keyword>
<evidence type="ECO:0000256" key="4">
    <source>
        <dbReference type="ARBA" id="ARBA00022980"/>
    </source>
</evidence>
<comment type="caution">
    <text evidence="9">The sequence shown here is derived from an EMBL/GenBank/DDBJ whole genome shotgun (WGS) entry which is preliminary data.</text>
</comment>
<dbReference type="AlphaFoldDB" id="A0A420HEY9"/>